<dbReference type="Gene3D" id="3.30.450.40">
    <property type="match status" value="1"/>
</dbReference>
<dbReference type="PANTHER" id="PTHR30136">
    <property type="entry name" value="HELIX-TURN-HELIX TRANSCRIPTIONAL REGULATOR, ICLR FAMILY"/>
    <property type="match status" value="1"/>
</dbReference>
<dbReference type="Proteomes" id="UP001595593">
    <property type="component" value="Unassembled WGS sequence"/>
</dbReference>
<evidence type="ECO:0000256" key="1">
    <source>
        <dbReference type="ARBA" id="ARBA00023015"/>
    </source>
</evidence>
<feature type="domain" description="HTH iclR-type" evidence="4">
    <location>
        <begin position="23"/>
        <end position="85"/>
    </location>
</feature>
<dbReference type="SMART" id="SM00346">
    <property type="entry name" value="HTH_ICLR"/>
    <property type="match status" value="1"/>
</dbReference>
<dbReference type="Pfam" id="PF09339">
    <property type="entry name" value="HTH_IclR"/>
    <property type="match status" value="1"/>
</dbReference>
<evidence type="ECO:0000259" key="4">
    <source>
        <dbReference type="PROSITE" id="PS51077"/>
    </source>
</evidence>
<feature type="domain" description="IclR-ED" evidence="5">
    <location>
        <begin position="86"/>
        <end position="269"/>
    </location>
</feature>
<dbReference type="Gene3D" id="1.10.10.10">
    <property type="entry name" value="Winged helix-like DNA-binding domain superfamily/Winged helix DNA-binding domain"/>
    <property type="match status" value="1"/>
</dbReference>
<dbReference type="InterPro" id="IPR005471">
    <property type="entry name" value="Tscrpt_reg_IclR_N"/>
</dbReference>
<reference evidence="7" key="1">
    <citation type="journal article" date="2019" name="Int. J. Syst. Evol. Microbiol.">
        <title>The Global Catalogue of Microorganisms (GCM) 10K type strain sequencing project: providing services to taxonomists for standard genome sequencing and annotation.</title>
        <authorList>
            <consortium name="The Broad Institute Genomics Platform"/>
            <consortium name="The Broad Institute Genome Sequencing Center for Infectious Disease"/>
            <person name="Wu L."/>
            <person name="Ma J."/>
        </authorList>
    </citation>
    <scope>NUCLEOTIDE SEQUENCE [LARGE SCALE GENOMIC DNA]</scope>
    <source>
        <strain evidence="7">KCTC 52094</strain>
    </source>
</reference>
<dbReference type="SUPFAM" id="SSF46785">
    <property type="entry name" value="Winged helix' DNA-binding domain"/>
    <property type="match status" value="1"/>
</dbReference>
<dbReference type="PANTHER" id="PTHR30136:SF33">
    <property type="entry name" value="TRANSCRIPTIONAL REGULATORY PROTEIN"/>
    <property type="match status" value="1"/>
</dbReference>
<protein>
    <submittedName>
        <fullName evidence="6">IclR family transcriptional regulator</fullName>
    </submittedName>
</protein>
<keyword evidence="7" id="KW-1185">Reference proteome</keyword>
<evidence type="ECO:0000256" key="3">
    <source>
        <dbReference type="ARBA" id="ARBA00023163"/>
    </source>
</evidence>
<dbReference type="InterPro" id="IPR036388">
    <property type="entry name" value="WH-like_DNA-bd_sf"/>
</dbReference>
<evidence type="ECO:0000313" key="7">
    <source>
        <dbReference type="Proteomes" id="UP001595593"/>
    </source>
</evidence>
<evidence type="ECO:0000259" key="5">
    <source>
        <dbReference type="PROSITE" id="PS51078"/>
    </source>
</evidence>
<proteinExistence type="predicted"/>
<dbReference type="InterPro" id="IPR014757">
    <property type="entry name" value="Tscrpt_reg_IclR_C"/>
</dbReference>
<comment type="caution">
    <text evidence="6">The sequence shown here is derived from an EMBL/GenBank/DDBJ whole genome shotgun (WGS) entry which is preliminary data.</text>
</comment>
<gene>
    <name evidence="6" type="ORF">ACFOD4_10680</name>
</gene>
<evidence type="ECO:0000313" key="6">
    <source>
        <dbReference type="EMBL" id="MFC3125528.1"/>
    </source>
</evidence>
<evidence type="ECO:0000256" key="2">
    <source>
        <dbReference type="ARBA" id="ARBA00023125"/>
    </source>
</evidence>
<dbReference type="PROSITE" id="PS51077">
    <property type="entry name" value="HTH_ICLR"/>
    <property type="match status" value="1"/>
</dbReference>
<accession>A0ABV7G1W0</accession>
<dbReference type="Pfam" id="PF01614">
    <property type="entry name" value="IclR_C"/>
    <property type="match status" value="1"/>
</dbReference>
<keyword evidence="3" id="KW-0804">Transcription</keyword>
<name>A0ABV7G1W0_9PROT</name>
<dbReference type="InterPro" id="IPR029016">
    <property type="entry name" value="GAF-like_dom_sf"/>
</dbReference>
<dbReference type="SUPFAM" id="SSF55781">
    <property type="entry name" value="GAF domain-like"/>
    <property type="match status" value="1"/>
</dbReference>
<dbReference type="EMBL" id="JBHRTN010000009">
    <property type="protein sequence ID" value="MFC3125528.1"/>
    <property type="molecule type" value="Genomic_DNA"/>
</dbReference>
<keyword evidence="2" id="KW-0238">DNA-binding</keyword>
<keyword evidence="1" id="KW-0805">Transcription regulation</keyword>
<dbReference type="PROSITE" id="PS51078">
    <property type="entry name" value="ICLR_ED"/>
    <property type="match status" value="1"/>
</dbReference>
<dbReference type="InterPro" id="IPR036390">
    <property type="entry name" value="WH_DNA-bd_sf"/>
</dbReference>
<dbReference type="RefSeq" id="WP_379596277.1">
    <property type="nucleotide sequence ID" value="NZ_JBHRTN010000009.1"/>
</dbReference>
<sequence length="271" mass="29232">MAIRKRRSPDTAEDETRNDRQFVAAIARAMDLLRAFTAEHSVLGNQELAERTGLPKATVSRLTHTLMQLGCLSYLPRFAKYQLAIGLVPLGQLALANMTIRHVAAPLMRHLGEETQASVSLGGRDGLCMLYIEHVSPRTAVALQLDIGSRVPLGLTAMGRAYYAVASDMERSELDARLAASDPARWPTIRDGLREAVEMHAALGFTTSIGEWNRTVHAAGAAFALPNGSGVVAMNCGAPAFLVNGDRILQEIGPRLAAVVRRIETLAGLAR</sequence>
<dbReference type="InterPro" id="IPR050707">
    <property type="entry name" value="HTH_MetabolicPath_Reg"/>
</dbReference>
<organism evidence="6 7">
    <name type="scientific">Teichococcus globiformis</name>
    <dbReference type="NCBI Taxonomy" id="2307229"/>
    <lineage>
        <taxon>Bacteria</taxon>
        <taxon>Pseudomonadati</taxon>
        <taxon>Pseudomonadota</taxon>
        <taxon>Alphaproteobacteria</taxon>
        <taxon>Acetobacterales</taxon>
        <taxon>Roseomonadaceae</taxon>
        <taxon>Roseomonas</taxon>
    </lineage>
</organism>